<dbReference type="InterPro" id="IPR050766">
    <property type="entry name" value="Bact_Lucif_Oxidored"/>
</dbReference>
<dbReference type="Pfam" id="PF00296">
    <property type="entry name" value="Bac_luciferase"/>
    <property type="match status" value="1"/>
</dbReference>
<reference evidence="3 4" key="1">
    <citation type="submission" date="2021-03" db="EMBL/GenBank/DDBJ databases">
        <title>novel species in genus Cellulomonas.</title>
        <authorList>
            <person name="Zhang G."/>
        </authorList>
    </citation>
    <scope>NUCLEOTIDE SEQUENCE [LARGE SCALE GENOMIC DNA]</scope>
    <source>
        <strain evidence="4">zg-ZUI188</strain>
    </source>
</reference>
<proteinExistence type="predicted"/>
<comment type="caution">
    <text evidence="3">The sequence shown here is derived from an EMBL/GenBank/DDBJ whole genome shotgun (WGS) entry which is preliminary data.</text>
</comment>
<comment type="similarity">
    <text evidence="1">To bacterial alkanal monooxygenase alpha and beta chains.</text>
</comment>
<keyword evidence="4" id="KW-1185">Reference proteome</keyword>
<sequence>MVTTSNRVPLSVLDLAPVAVGQSSADALAATTTLARTADAAGYARFWVAEHHAMAAVASTSPGVLIAHLAAATDRIRVGSGGVMLPNHPTLVVAEQFAMLEALHPDRIDLGIGRAPGADPMTAAALRRTVEGLGVEDFPAEVIDVLALLGHELPGRAPSLRATRLSATPAATSSPQVWLLGSSSFSAELAGSLGLPFSYAHHFNTGHTLQAAEAYRRAFRPSPALDAPRLMVSASVLVADSDEEAEHLAGPSRVMALALRTGRPLGPIVSPEEAARQLAGLDPVAAAEFFAKVPGTQVATTADRAVEELAALVERTGADELMLTGTAFDTATRVHTLEQLAARWPAAVDAV</sequence>
<dbReference type="Proteomes" id="UP000678317">
    <property type="component" value="Unassembled WGS sequence"/>
</dbReference>
<feature type="domain" description="Luciferase-like" evidence="2">
    <location>
        <begin position="13"/>
        <end position="342"/>
    </location>
</feature>
<evidence type="ECO:0000313" key="3">
    <source>
        <dbReference type="EMBL" id="MBO3083803.1"/>
    </source>
</evidence>
<dbReference type="InterPro" id="IPR036661">
    <property type="entry name" value="Luciferase-like_sf"/>
</dbReference>
<dbReference type="RefSeq" id="WP_208288622.1">
    <property type="nucleotide sequence ID" value="NZ_CP074404.1"/>
</dbReference>
<dbReference type="Gene3D" id="3.20.20.30">
    <property type="entry name" value="Luciferase-like domain"/>
    <property type="match status" value="1"/>
</dbReference>
<dbReference type="InterPro" id="IPR019949">
    <property type="entry name" value="CmoO-like"/>
</dbReference>
<dbReference type="CDD" id="cd00347">
    <property type="entry name" value="Flavin_utilizing_monoxygenases"/>
    <property type="match status" value="1"/>
</dbReference>
<organism evidence="3 4">
    <name type="scientific">Cellulomonas fengjieae</name>
    <dbReference type="NCBI Taxonomy" id="2819978"/>
    <lineage>
        <taxon>Bacteria</taxon>
        <taxon>Bacillati</taxon>
        <taxon>Actinomycetota</taxon>
        <taxon>Actinomycetes</taxon>
        <taxon>Micrococcales</taxon>
        <taxon>Cellulomonadaceae</taxon>
        <taxon>Cellulomonas</taxon>
    </lineage>
</organism>
<evidence type="ECO:0000313" key="4">
    <source>
        <dbReference type="Proteomes" id="UP000678317"/>
    </source>
</evidence>
<dbReference type="NCBIfam" id="TIGR03558">
    <property type="entry name" value="oxido_grp_1"/>
    <property type="match status" value="1"/>
</dbReference>
<dbReference type="PANTHER" id="PTHR30137">
    <property type="entry name" value="LUCIFERASE-LIKE MONOOXYGENASE"/>
    <property type="match status" value="1"/>
</dbReference>
<dbReference type="InterPro" id="IPR011251">
    <property type="entry name" value="Luciferase-like_dom"/>
</dbReference>
<name>A0ABS3SDH1_9CELL</name>
<dbReference type="SUPFAM" id="SSF51679">
    <property type="entry name" value="Bacterial luciferase-like"/>
    <property type="match status" value="1"/>
</dbReference>
<dbReference type="EMBL" id="JAGFBM010000001">
    <property type="protein sequence ID" value="MBO3083803.1"/>
    <property type="molecule type" value="Genomic_DNA"/>
</dbReference>
<protein>
    <submittedName>
        <fullName evidence="3">LLM class flavin-dependent oxidoreductase</fullName>
    </submittedName>
</protein>
<dbReference type="PANTHER" id="PTHR30137:SF6">
    <property type="entry name" value="LUCIFERASE-LIKE MONOOXYGENASE"/>
    <property type="match status" value="1"/>
</dbReference>
<evidence type="ECO:0000256" key="1">
    <source>
        <dbReference type="ARBA" id="ARBA00007789"/>
    </source>
</evidence>
<gene>
    <name evidence="3" type="ORF">J4035_04050</name>
</gene>
<accession>A0ABS3SDH1</accession>
<evidence type="ECO:0000259" key="2">
    <source>
        <dbReference type="Pfam" id="PF00296"/>
    </source>
</evidence>